<organism evidence="1 2">
    <name type="scientific">Tulasnella calospora MUT 4182</name>
    <dbReference type="NCBI Taxonomy" id="1051891"/>
    <lineage>
        <taxon>Eukaryota</taxon>
        <taxon>Fungi</taxon>
        <taxon>Dikarya</taxon>
        <taxon>Basidiomycota</taxon>
        <taxon>Agaricomycotina</taxon>
        <taxon>Agaricomycetes</taxon>
        <taxon>Cantharellales</taxon>
        <taxon>Tulasnellaceae</taxon>
        <taxon>Tulasnella</taxon>
    </lineage>
</organism>
<name>A0A0C3MJT3_9AGAM</name>
<accession>A0A0C3MJT3</accession>
<dbReference type="HOGENOM" id="CLU_2795825_0_0_1"/>
<evidence type="ECO:0000313" key="1">
    <source>
        <dbReference type="EMBL" id="KIO33972.1"/>
    </source>
</evidence>
<reference evidence="1 2" key="1">
    <citation type="submission" date="2014-04" db="EMBL/GenBank/DDBJ databases">
        <authorList>
            <consortium name="DOE Joint Genome Institute"/>
            <person name="Kuo A."/>
            <person name="Girlanda M."/>
            <person name="Perotto S."/>
            <person name="Kohler A."/>
            <person name="Nagy L.G."/>
            <person name="Floudas D."/>
            <person name="Copeland A."/>
            <person name="Barry K.W."/>
            <person name="Cichocki N."/>
            <person name="Veneault-Fourrey C."/>
            <person name="LaButti K."/>
            <person name="Lindquist E.A."/>
            <person name="Lipzen A."/>
            <person name="Lundell T."/>
            <person name="Morin E."/>
            <person name="Murat C."/>
            <person name="Sun H."/>
            <person name="Tunlid A."/>
            <person name="Henrissat B."/>
            <person name="Grigoriev I.V."/>
            <person name="Hibbett D.S."/>
            <person name="Martin F."/>
            <person name="Nordberg H.P."/>
            <person name="Cantor M.N."/>
            <person name="Hua S.X."/>
        </authorList>
    </citation>
    <scope>NUCLEOTIDE SEQUENCE [LARGE SCALE GENOMIC DNA]</scope>
    <source>
        <strain evidence="1 2">MUT 4182</strain>
    </source>
</reference>
<gene>
    <name evidence="1" type="ORF">M407DRAFT_240843</name>
</gene>
<protein>
    <submittedName>
        <fullName evidence="1">Uncharacterized protein</fullName>
    </submittedName>
</protein>
<dbReference type="Proteomes" id="UP000054248">
    <property type="component" value="Unassembled WGS sequence"/>
</dbReference>
<dbReference type="EMBL" id="KN822945">
    <property type="protein sequence ID" value="KIO33972.1"/>
    <property type="molecule type" value="Genomic_DNA"/>
</dbReference>
<evidence type="ECO:0000313" key="2">
    <source>
        <dbReference type="Proteomes" id="UP000054248"/>
    </source>
</evidence>
<reference evidence="2" key="2">
    <citation type="submission" date="2015-01" db="EMBL/GenBank/DDBJ databases">
        <title>Evolutionary Origins and Diversification of the Mycorrhizal Mutualists.</title>
        <authorList>
            <consortium name="DOE Joint Genome Institute"/>
            <consortium name="Mycorrhizal Genomics Consortium"/>
            <person name="Kohler A."/>
            <person name="Kuo A."/>
            <person name="Nagy L.G."/>
            <person name="Floudas D."/>
            <person name="Copeland A."/>
            <person name="Barry K.W."/>
            <person name="Cichocki N."/>
            <person name="Veneault-Fourrey C."/>
            <person name="LaButti K."/>
            <person name="Lindquist E.A."/>
            <person name="Lipzen A."/>
            <person name="Lundell T."/>
            <person name="Morin E."/>
            <person name="Murat C."/>
            <person name="Riley R."/>
            <person name="Ohm R."/>
            <person name="Sun H."/>
            <person name="Tunlid A."/>
            <person name="Henrissat B."/>
            <person name="Grigoriev I.V."/>
            <person name="Hibbett D.S."/>
            <person name="Martin F."/>
        </authorList>
    </citation>
    <scope>NUCLEOTIDE SEQUENCE [LARGE SCALE GENOMIC DNA]</scope>
    <source>
        <strain evidence="2">MUT 4182</strain>
    </source>
</reference>
<proteinExistence type="predicted"/>
<keyword evidence="2" id="KW-1185">Reference proteome</keyword>
<sequence length="68" mass="7620">MACVVPSKFREKILFEDFPQLFVMPDVKGRRGEAFTGKYHIFEGVPDMLTSASSFQSSSTSRTPFGKP</sequence>
<dbReference type="AlphaFoldDB" id="A0A0C3MJT3"/>